<dbReference type="GO" id="GO:0140359">
    <property type="term" value="F:ABC-type transporter activity"/>
    <property type="evidence" value="ECO:0007669"/>
    <property type="project" value="InterPro"/>
</dbReference>
<dbReference type="InterPro" id="IPR051449">
    <property type="entry name" value="ABC-2_transporter_component"/>
</dbReference>
<dbReference type="Proteomes" id="UP000323708">
    <property type="component" value="Unassembled WGS sequence"/>
</dbReference>
<keyword evidence="3 6" id="KW-0812">Transmembrane</keyword>
<dbReference type="Pfam" id="PF09822">
    <property type="entry name" value="ABC_transp_aux"/>
    <property type="match status" value="1"/>
</dbReference>
<evidence type="ECO:0000313" key="9">
    <source>
        <dbReference type="EMBL" id="KAA1189652.1"/>
    </source>
</evidence>
<protein>
    <submittedName>
        <fullName evidence="9">ABC transporter permease subunit</fullName>
    </submittedName>
</protein>
<feature type="transmembrane region" description="Helical" evidence="6">
    <location>
        <begin position="136"/>
        <end position="156"/>
    </location>
</feature>
<feature type="transmembrane region" description="Helical" evidence="6">
    <location>
        <begin position="906"/>
        <end position="926"/>
    </location>
</feature>
<keyword evidence="10" id="KW-1185">Reference proteome</keyword>
<feature type="transmembrane region" description="Helical" evidence="6">
    <location>
        <begin position="59"/>
        <end position="76"/>
    </location>
</feature>
<proteinExistence type="predicted"/>
<dbReference type="EMBL" id="VTUX01000007">
    <property type="protein sequence ID" value="KAA1189652.1"/>
    <property type="molecule type" value="Genomic_DNA"/>
</dbReference>
<evidence type="ECO:0000256" key="6">
    <source>
        <dbReference type="SAM" id="Phobius"/>
    </source>
</evidence>
<gene>
    <name evidence="9" type="ORF">F0M18_14990</name>
</gene>
<evidence type="ECO:0000256" key="3">
    <source>
        <dbReference type="ARBA" id="ARBA00022692"/>
    </source>
</evidence>
<evidence type="ECO:0000256" key="1">
    <source>
        <dbReference type="ARBA" id="ARBA00004651"/>
    </source>
</evidence>
<keyword evidence="2" id="KW-1003">Cell membrane</keyword>
<keyword evidence="5 6" id="KW-0472">Membrane</keyword>
<feature type="transmembrane region" description="Helical" evidence="6">
    <location>
        <begin position="258"/>
        <end position="277"/>
    </location>
</feature>
<dbReference type="Pfam" id="PF12679">
    <property type="entry name" value="ABC2_membrane_2"/>
    <property type="match status" value="1"/>
</dbReference>
<dbReference type="AlphaFoldDB" id="A0A5B0WRH1"/>
<evidence type="ECO:0000256" key="4">
    <source>
        <dbReference type="ARBA" id="ARBA00022989"/>
    </source>
</evidence>
<reference evidence="9 10" key="1">
    <citation type="submission" date="2019-09" db="EMBL/GenBank/DDBJ databases">
        <authorList>
            <person name="Chen X.-Y."/>
        </authorList>
    </citation>
    <scope>NUCLEOTIDE SEQUENCE [LARGE SCALE GENOMIC DNA]</scope>
    <source>
        <strain evidence="9 10">NY5</strain>
    </source>
</reference>
<evidence type="ECO:0000259" key="8">
    <source>
        <dbReference type="Pfam" id="PF23357"/>
    </source>
</evidence>
<feature type="domain" description="ABC-type uncharacterised transport system" evidence="7">
    <location>
        <begin position="595"/>
        <end position="870"/>
    </location>
</feature>
<dbReference type="GO" id="GO:0005886">
    <property type="term" value="C:plasma membrane"/>
    <property type="evidence" value="ECO:0007669"/>
    <property type="project" value="UniProtKB-SubCell"/>
</dbReference>
<comment type="caution">
    <text evidence="9">The sequence shown here is derived from an EMBL/GenBank/DDBJ whole genome shotgun (WGS) entry which is preliminary data.</text>
</comment>
<dbReference type="Pfam" id="PF23357">
    <property type="entry name" value="DUF7088"/>
    <property type="match status" value="1"/>
</dbReference>
<sequence length="940" mass="105356">MTNSGVIRRVAGKELALFFASPVAWLFLAGFAAASLFIVFWAESFFARNIADTRPLFEWMPLLLVFLCSALTMRMWSEERRSGTLEHVLVQPTPLWHFVMGKFFACVLLLLLALAATLPLPVTVALIADLDWGPVWAGYLATMLLGAAYLALGLFVSARTDNPVVSLLGSVALCGLLYLLGSDLLTGFFDTEQAETLRLLGSGSRFESITRGVIDLVDLFYYLTLIAVFLTLNVYTLEKIGWARVANTPRQRHWRAGVTLLLANLLLANALAEHWSLPRWDVTEGRLYSISSPSRELLSNLQEPLLIRGYFSARNHPLLAPLEPQLKDLLLEYAEAAEGKVRVEFIDPLEHPELEQEANQRYNIRPSPFQLADRHQTALVNAYFNLLIEYGDEYRVLSFNDLIEVRTSTNGQPEVLLRNPEFEVTRSIRDVLYAYRAGGDLFAGLERPVEFIAYVSDAALLPDALLAYRDSVVAQLQRAVDASDGMFSFRFLDPQADDGELARRIQQDWGFTPMTHALDSERDFYFYMTLADAHQVVQLPTADFDPGQFRKALDAGLRRFARDFTRTVALSAPQPSAQMAQYNLGGPGFANLENAIARDYLIARENLADGSVSPEADILAVVAPRDLGEAAIFAIDQFLMRGGTVILATSPFSVEPEKDALALRDWPRGKLRDWLRHHGIEMANQLVLDKRHARFPAPVQRDSGDHQFRDVRIVDYPYFLDIRGSGLSAHPLLGSLPQVTMAWASPLQLERRAGIRINPLLWSSEEAWLSEDDAITPRQDETWSAPDQTTRHLLGAMLNGRFESYFQSPPALPETTGEGDGIGTLLKRAPGSARIIVFASNDFLSDRVLGAQVRATGTQYLGPIELFSNTLDWSLQDEQLLQIRSRGNFNRTLPPMEPQQRLSLELFNYGAALAWLVLLALASWVLGRRRRARYRRELGL</sequence>
<accession>A0A5B0WRH1</accession>
<dbReference type="PANTHER" id="PTHR30294">
    <property type="entry name" value="MEMBRANE COMPONENT OF ABC TRANSPORTER YHHJ-RELATED"/>
    <property type="match status" value="1"/>
</dbReference>
<feature type="transmembrane region" description="Helical" evidence="6">
    <location>
        <begin position="163"/>
        <end position="181"/>
    </location>
</feature>
<keyword evidence="4 6" id="KW-1133">Transmembrane helix</keyword>
<evidence type="ECO:0000256" key="2">
    <source>
        <dbReference type="ARBA" id="ARBA00022475"/>
    </source>
</evidence>
<evidence type="ECO:0000313" key="10">
    <source>
        <dbReference type="Proteomes" id="UP000323708"/>
    </source>
</evidence>
<dbReference type="RefSeq" id="WP_149612262.1">
    <property type="nucleotide sequence ID" value="NZ_VTUX01000007.1"/>
</dbReference>
<name>A0A5B0WRH1_9GAMM</name>
<feature type="transmembrane region" description="Helical" evidence="6">
    <location>
        <begin position="96"/>
        <end position="116"/>
    </location>
</feature>
<comment type="subcellular location">
    <subcellularLocation>
        <location evidence="1">Cell membrane</location>
        <topology evidence="1">Multi-pass membrane protein</topology>
    </subcellularLocation>
</comment>
<dbReference type="InterPro" id="IPR055396">
    <property type="entry name" value="DUF7088"/>
</dbReference>
<feature type="transmembrane region" description="Helical" evidence="6">
    <location>
        <begin position="219"/>
        <end position="237"/>
    </location>
</feature>
<evidence type="ECO:0000256" key="5">
    <source>
        <dbReference type="ARBA" id="ARBA00023136"/>
    </source>
</evidence>
<dbReference type="PANTHER" id="PTHR30294:SF29">
    <property type="entry name" value="MULTIDRUG ABC TRANSPORTER PERMEASE YBHS-RELATED"/>
    <property type="match status" value="1"/>
</dbReference>
<dbReference type="InterPro" id="IPR019196">
    <property type="entry name" value="ABC_transp_unknown"/>
</dbReference>
<feature type="transmembrane region" description="Helical" evidence="6">
    <location>
        <begin position="15"/>
        <end position="39"/>
    </location>
</feature>
<evidence type="ECO:0000259" key="7">
    <source>
        <dbReference type="Pfam" id="PF09822"/>
    </source>
</evidence>
<organism evidence="9 10">
    <name type="scientific">Pseudohalioglobus sediminis</name>
    <dbReference type="NCBI Taxonomy" id="2606449"/>
    <lineage>
        <taxon>Bacteria</taxon>
        <taxon>Pseudomonadati</taxon>
        <taxon>Pseudomonadota</taxon>
        <taxon>Gammaproteobacteria</taxon>
        <taxon>Cellvibrionales</taxon>
        <taxon>Halieaceae</taxon>
        <taxon>Pseudohalioglobus</taxon>
    </lineage>
</organism>
<feature type="domain" description="DUF7088" evidence="8">
    <location>
        <begin position="285"/>
        <end position="388"/>
    </location>
</feature>